<accession>A0ABD0NLE8</accession>
<dbReference type="AlphaFoldDB" id="A0ABD0NLE8"/>
<dbReference type="PANTHER" id="PTHR21063:SF4">
    <property type="entry name" value="CD48 ANTIGEN-RELATED"/>
    <property type="match status" value="1"/>
</dbReference>
<evidence type="ECO:0000313" key="2">
    <source>
        <dbReference type="Proteomes" id="UP001529510"/>
    </source>
</evidence>
<proteinExistence type="predicted"/>
<dbReference type="Proteomes" id="UP001529510">
    <property type="component" value="Unassembled WGS sequence"/>
</dbReference>
<evidence type="ECO:0000313" key="1">
    <source>
        <dbReference type="EMBL" id="KAL0161163.1"/>
    </source>
</evidence>
<protein>
    <recommendedName>
        <fullName evidence="3">Immunoglobulin V-set domain-containing protein</fullName>
    </recommendedName>
</protein>
<dbReference type="InterPro" id="IPR013783">
    <property type="entry name" value="Ig-like_fold"/>
</dbReference>
<dbReference type="InterPro" id="IPR036179">
    <property type="entry name" value="Ig-like_dom_sf"/>
</dbReference>
<keyword evidence="2" id="KW-1185">Reference proteome</keyword>
<evidence type="ECO:0008006" key="3">
    <source>
        <dbReference type="Google" id="ProtNLM"/>
    </source>
</evidence>
<gene>
    <name evidence="1" type="ORF">M9458_044888</name>
</gene>
<dbReference type="EMBL" id="JAMKFB020000022">
    <property type="protein sequence ID" value="KAL0161163.1"/>
    <property type="molecule type" value="Genomic_DNA"/>
</dbReference>
<dbReference type="SUPFAM" id="SSF48726">
    <property type="entry name" value="Immunoglobulin"/>
    <property type="match status" value="1"/>
</dbReference>
<dbReference type="PANTHER" id="PTHR21063">
    <property type="entry name" value="LFA-3"/>
    <property type="match status" value="1"/>
</dbReference>
<comment type="caution">
    <text evidence="1">The sequence shown here is derived from an EMBL/GenBank/DDBJ whole genome shotgun (WGS) entry which is preliminary data.</text>
</comment>
<dbReference type="Gene3D" id="2.60.40.10">
    <property type="entry name" value="Immunoglobulins"/>
    <property type="match status" value="1"/>
</dbReference>
<feature type="non-terminal residue" evidence="1">
    <location>
        <position position="98"/>
    </location>
</feature>
<name>A0ABD0NLE8_CIRMR</name>
<organism evidence="1 2">
    <name type="scientific">Cirrhinus mrigala</name>
    <name type="common">Mrigala</name>
    <dbReference type="NCBI Taxonomy" id="683832"/>
    <lineage>
        <taxon>Eukaryota</taxon>
        <taxon>Metazoa</taxon>
        <taxon>Chordata</taxon>
        <taxon>Craniata</taxon>
        <taxon>Vertebrata</taxon>
        <taxon>Euteleostomi</taxon>
        <taxon>Actinopterygii</taxon>
        <taxon>Neopterygii</taxon>
        <taxon>Teleostei</taxon>
        <taxon>Ostariophysi</taxon>
        <taxon>Cypriniformes</taxon>
        <taxon>Cyprinidae</taxon>
        <taxon>Labeoninae</taxon>
        <taxon>Labeonini</taxon>
        <taxon>Cirrhinus</taxon>
    </lineage>
</organism>
<reference evidence="1 2" key="1">
    <citation type="submission" date="2024-05" db="EMBL/GenBank/DDBJ databases">
        <title>Genome sequencing and assembly of Indian major carp, Cirrhinus mrigala (Hamilton, 1822).</title>
        <authorList>
            <person name="Mohindra V."/>
            <person name="Chowdhury L.M."/>
            <person name="Lal K."/>
            <person name="Jena J.K."/>
        </authorList>
    </citation>
    <scope>NUCLEOTIDE SEQUENCE [LARGE SCALE GENOMIC DNA]</scope>
    <source>
        <strain evidence="1">CM1030</strain>
        <tissue evidence="1">Blood</tissue>
    </source>
</reference>
<sequence>MEGDTVTMYTGGKTNQQDEMRWYFNDIRIAQITKDLSFICTDVQCKYSDARFRERLKLDHQTGSLTITNTETTDSGIYHNQVISGNRINHAIFSVTVY</sequence>